<keyword evidence="2" id="KW-1185">Reference proteome</keyword>
<dbReference type="EMBL" id="CAKOAT010141820">
    <property type="protein sequence ID" value="CAH8339237.1"/>
    <property type="molecule type" value="Genomic_DNA"/>
</dbReference>
<organism evidence="1 2">
    <name type="scientific">Eruca vesicaria subsp. sativa</name>
    <name type="common">Garden rocket</name>
    <name type="synonym">Eruca sativa</name>
    <dbReference type="NCBI Taxonomy" id="29727"/>
    <lineage>
        <taxon>Eukaryota</taxon>
        <taxon>Viridiplantae</taxon>
        <taxon>Streptophyta</taxon>
        <taxon>Embryophyta</taxon>
        <taxon>Tracheophyta</taxon>
        <taxon>Spermatophyta</taxon>
        <taxon>Magnoliopsida</taxon>
        <taxon>eudicotyledons</taxon>
        <taxon>Gunneridae</taxon>
        <taxon>Pentapetalae</taxon>
        <taxon>rosids</taxon>
        <taxon>malvids</taxon>
        <taxon>Brassicales</taxon>
        <taxon>Brassicaceae</taxon>
        <taxon>Brassiceae</taxon>
        <taxon>Eruca</taxon>
    </lineage>
</organism>
<dbReference type="AlphaFoldDB" id="A0ABC8JSP3"/>
<evidence type="ECO:0000313" key="2">
    <source>
        <dbReference type="Proteomes" id="UP001642260"/>
    </source>
</evidence>
<gene>
    <name evidence="1" type="ORF">ERUC_LOCUS15069</name>
</gene>
<accession>A0ABC8JSP3</accession>
<evidence type="ECO:0000313" key="1">
    <source>
        <dbReference type="EMBL" id="CAH8339237.1"/>
    </source>
</evidence>
<protein>
    <submittedName>
        <fullName evidence="1">Uncharacterized protein</fullName>
    </submittedName>
</protein>
<proteinExistence type="predicted"/>
<sequence length="126" mass="14656">MEGEAMLWFQWRQSLWLFNSWEALKKSLWLRSVEDPENIKYNTETQRSLEQLQSLRPWNESKVKGVSECSSTHPQVTIPLGIDDLKTESLGYRSSVEVNQIGDGKVKNSELPNFDGFMPYGWICRV</sequence>
<comment type="caution">
    <text evidence="1">The sequence shown here is derived from an EMBL/GenBank/DDBJ whole genome shotgun (WGS) entry which is preliminary data.</text>
</comment>
<reference evidence="1 2" key="1">
    <citation type="submission" date="2022-03" db="EMBL/GenBank/DDBJ databases">
        <authorList>
            <person name="Macdonald S."/>
            <person name="Ahmed S."/>
            <person name="Newling K."/>
        </authorList>
    </citation>
    <scope>NUCLEOTIDE SEQUENCE [LARGE SCALE GENOMIC DNA]</scope>
</reference>
<name>A0ABC8JSP3_ERUVS</name>
<dbReference type="Proteomes" id="UP001642260">
    <property type="component" value="Unassembled WGS sequence"/>
</dbReference>